<proteinExistence type="predicted"/>
<reference evidence="2" key="1">
    <citation type="submission" date="2021-01" db="EMBL/GenBank/DDBJ databases">
        <title>A chromosome-scale assembly of European eel, Anguilla anguilla.</title>
        <authorList>
            <person name="Henkel C."/>
            <person name="Jong-Raadsen S.A."/>
            <person name="Dufour S."/>
            <person name="Weltzien F.-A."/>
            <person name="Palstra A.P."/>
            <person name="Pelster B."/>
            <person name="Spaink H.P."/>
            <person name="Van Den Thillart G.E."/>
            <person name="Jansen H."/>
            <person name="Zahm M."/>
            <person name="Klopp C."/>
            <person name="Cedric C."/>
            <person name="Louis A."/>
            <person name="Berthelot C."/>
            <person name="Parey E."/>
            <person name="Roest Crollius H."/>
            <person name="Montfort J."/>
            <person name="Robinson-Rechavi M."/>
            <person name="Bucao C."/>
            <person name="Bouchez O."/>
            <person name="Gislard M."/>
            <person name="Lluch J."/>
            <person name="Milhes M."/>
            <person name="Lampietro C."/>
            <person name="Lopez Roques C."/>
            <person name="Donnadieu C."/>
            <person name="Braasch I."/>
            <person name="Desvignes T."/>
            <person name="Postlethwait J."/>
            <person name="Bobe J."/>
            <person name="Guiguen Y."/>
            <person name="Dirks R."/>
        </authorList>
    </citation>
    <scope>NUCLEOTIDE SEQUENCE</scope>
    <source>
        <strain evidence="2">Tag_6206</strain>
        <tissue evidence="2">Liver</tissue>
    </source>
</reference>
<feature type="non-terminal residue" evidence="2">
    <location>
        <position position="1"/>
    </location>
</feature>
<evidence type="ECO:0000313" key="2">
    <source>
        <dbReference type="EMBL" id="KAG5832464.1"/>
    </source>
</evidence>
<organism evidence="2 3">
    <name type="scientific">Anguilla anguilla</name>
    <name type="common">European freshwater eel</name>
    <name type="synonym">Muraena anguilla</name>
    <dbReference type="NCBI Taxonomy" id="7936"/>
    <lineage>
        <taxon>Eukaryota</taxon>
        <taxon>Metazoa</taxon>
        <taxon>Chordata</taxon>
        <taxon>Craniata</taxon>
        <taxon>Vertebrata</taxon>
        <taxon>Euteleostomi</taxon>
        <taxon>Actinopterygii</taxon>
        <taxon>Neopterygii</taxon>
        <taxon>Teleostei</taxon>
        <taxon>Anguilliformes</taxon>
        <taxon>Anguillidae</taxon>
        <taxon>Anguilla</taxon>
    </lineage>
</organism>
<dbReference type="AlphaFoldDB" id="A0A9D3LMX5"/>
<feature type="chain" id="PRO_5039293703" description="NADH:ubiquinone reductase (H(+)-translocating)" evidence="1">
    <location>
        <begin position="24"/>
        <end position="95"/>
    </location>
</feature>
<evidence type="ECO:0008006" key="4">
    <source>
        <dbReference type="Google" id="ProtNLM"/>
    </source>
</evidence>
<accession>A0A9D3LMX5</accession>
<dbReference type="EMBL" id="JAFIRN010000017">
    <property type="protein sequence ID" value="KAG5832464.1"/>
    <property type="molecule type" value="Genomic_DNA"/>
</dbReference>
<protein>
    <recommendedName>
        <fullName evidence="4">NADH:ubiquinone reductase (H(+)-translocating)</fullName>
    </recommendedName>
</protein>
<dbReference type="Proteomes" id="UP001044222">
    <property type="component" value="Chromosome 17"/>
</dbReference>
<evidence type="ECO:0000256" key="1">
    <source>
        <dbReference type="SAM" id="SignalP"/>
    </source>
</evidence>
<keyword evidence="1" id="KW-0732">Signal</keyword>
<name>A0A9D3LMX5_ANGAN</name>
<comment type="caution">
    <text evidence="2">The sequence shown here is derived from an EMBL/GenBank/DDBJ whole genome shotgun (WGS) entry which is preliminary data.</text>
</comment>
<feature type="signal peptide" evidence="1">
    <location>
        <begin position="1"/>
        <end position="23"/>
    </location>
</feature>
<gene>
    <name evidence="2" type="ORF">ANANG_G00291440</name>
</gene>
<keyword evidence="3" id="KW-1185">Reference proteome</keyword>
<evidence type="ECO:0000313" key="3">
    <source>
        <dbReference type="Proteomes" id="UP001044222"/>
    </source>
</evidence>
<sequence length="95" mass="10508">PLIFCSNSLIFLSFSSSSILCLASSSRTFSSCASKYISREKQLSVALFISSIASRSFGTIGLFTMSWLLKTQNLLLQIFRSSRVSVFCCRKSRTG</sequence>